<gene>
    <name evidence="1" type="ORF">VN97_g13274</name>
</gene>
<reference evidence="1" key="1">
    <citation type="submission" date="2015-06" db="EMBL/GenBank/DDBJ databases">
        <authorList>
            <person name="Nguyen H."/>
        </authorList>
    </citation>
    <scope>NUCLEOTIDE SEQUENCE</scope>
    <source>
        <strain evidence="1">DAOM 180753</strain>
    </source>
</reference>
<protein>
    <submittedName>
        <fullName evidence="1">Uncharacterized protein</fullName>
    </submittedName>
</protein>
<name>A0AAI9X1G2_PENTH</name>
<keyword evidence="2" id="KW-1185">Reference proteome</keyword>
<dbReference type="AlphaFoldDB" id="A0AAI9X1G2"/>
<comment type="caution">
    <text evidence="1">The sequence shown here is derived from an EMBL/GenBank/DDBJ whole genome shotgun (WGS) entry which is preliminary data.</text>
</comment>
<evidence type="ECO:0000313" key="2">
    <source>
        <dbReference type="Proteomes" id="UP001227192"/>
    </source>
</evidence>
<proteinExistence type="predicted"/>
<feature type="non-terminal residue" evidence="1">
    <location>
        <position position="340"/>
    </location>
</feature>
<dbReference type="Proteomes" id="UP001227192">
    <property type="component" value="Unassembled WGS sequence"/>
</dbReference>
<accession>A0AAI9X1G2</accession>
<reference evidence="1" key="2">
    <citation type="journal article" date="2016" name="Fungal Biol.">
        <title>Ochratoxin A production by Penicillium thymicola.</title>
        <authorList>
            <person name="Nguyen H.D.T."/>
            <person name="McMullin D.R."/>
            <person name="Ponomareva E."/>
            <person name="Riley R."/>
            <person name="Pomraning K.R."/>
            <person name="Baker S.E."/>
            <person name="Seifert K.A."/>
        </authorList>
    </citation>
    <scope>NUCLEOTIDE SEQUENCE</scope>
    <source>
        <strain evidence="1">DAOM 180753</strain>
    </source>
</reference>
<sequence length="340" mass="38120">MNPHGPSPNTVIATQCDAPADMSLEEYKALATMPLGLEIQWQNILLELSMPSVDMKKIETTIFVLQIINQAGPSKTGTTLRQGHAILCDEVFTVEVLSRIEETMERIQQNWETIHGINSLIRLVLRILSLSPSLKVCAMCLQCLNNLRRSAFHWVNLVRTKASETIDDTHKTNLIAKSVHIALVCTETFNAETIAPMFAISADVSIFLQCCSVIWNGRNSLITESGSLLHILYHQWQVLCYRSHVILAERIVECKNPGLDLAIDAAWPAYDKTSKWSRVSNDVTYCLFTRFAGQTGSSEDMLLHYNLLTGELLVDGLPLARLPSEYESHPTYRSLFGKSQ</sequence>
<dbReference type="EMBL" id="LACB01001976">
    <property type="protein sequence ID" value="KAJ9473806.1"/>
    <property type="molecule type" value="Genomic_DNA"/>
</dbReference>
<organism evidence="1 2">
    <name type="scientific">Penicillium thymicola</name>
    <dbReference type="NCBI Taxonomy" id="293382"/>
    <lineage>
        <taxon>Eukaryota</taxon>
        <taxon>Fungi</taxon>
        <taxon>Dikarya</taxon>
        <taxon>Ascomycota</taxon>
        <taxon>Pezizomycotina</taxon>
        <taxon>Eurotiomycetes</taxon>
        <taxon>Eurotiomycetidae</taxon>
        <taxon>Eurotiales</taxon>
        <taxon>Aspergillaceae</taxon>
        <taxon>Penicillium</taxon>
    </lineage>
</organism>
<evidence type="ECO:0000313" key="1">
    <source>
        <dbReference type="EMBL" id="KAJ9473806.1"/>
    </source>
</evidence>